<dbReference type="EMBL" id="JACGWN010000004">
    <property type="protein sequence ID" value="KAL0451818.1"/>
    <property type="molecule type" value="Genomic_DNA"/>
</dbReference>
<gene>
    <name evidence="1" type="ORF">Slati_1159900</name>
</gene>
<reference evidence="1" key="1">
    <citation type="submission" date="2020-06" db="EMBL/GenBank/DDBJ databases">
        <authorList>
            <person name="Li T."/>
            <person name="Hu X."/>
            <person name="Zhang T."/>
            <person name="Song X."/>
            <person name="Zhang H."/>
            <person name="Dai N."/>
            <person name="Sheng W."/>
            <person name="Hou X."/>
            <person name="Wei L."/>
        </authorList>
    </citation>
    <scope>NUCLEOTIDE SEQUENCE</scope>
    <source>
        <strain evidence="1">KEN1</strain>
        <tissue evidence="1">Leaf</tissue>
    </source>
</reference>
<reference evidence="1" key="2">
    <citation type="journal article" date="2024" name="Plant">
        <title>Genomic evolution and insights into agronomic trait innovations of Sesamum species.</title>
        <authorList>
            <person name="Miao H."/>
            <person name="Wang L."/>
            <person name="Qu L."/>
            <person name="Liu H."/>
            <person name="Sun Y."/>
            <person name="Le M."/>
            <person name="Wang Q."/>
            <person name="Wei S."/>
            <person name="Zheng Y."/>
            <person name="Lin W."/>
            <person name="Duan Y."/>
            <person name="Cao H."/>
            <person name="Xiong S."/>
            <person name="Wang X."/>
            <person name="Wei L."/>
            <person name="Li C."/>
            <person name="Ma Q."/>
            <person name="Ju M."/>
            <person name="Zhao R."/>
            <person name="Li G."/>
            <person name="Mu C."/>
            <person name="Tian Q."/>
            <person name="Mei H."/>
            <person name="Zhang T."/>
            <person name="Gao T."/>
            <person name="Zhang H."/>
        </authorList>
    </citation>
    <scope>NUCLEOTIDE SEQUENCE</scope>
    <source>
        <strain evidence="1">KEN1</strain>
    </source>
</reference>
<name>A0AAW2XDP5_9LAMI</name>
<evidence type="ECO:0000313" key="1">
    <source>
        <dbReference type="EMBL" id="KAL0451818.1"/>
    </source>
</evidence>
<sequence length="155" mass="17445">MISHVERERYLKGVAVARLAPRVSHLLFANDTLIFCQATKEVLEFVHVLLGNFEKASGLKINYKKSAIVISRNVAPNQRKELAAILKVQQVNKHSKYLGLSSSVGHSKKEIVMDIKEQIWRKLNCWATKKLSQVGRAVLIKSAIQAIPTYVMGCF</sequence>
<comment type="caution">
    <text evidence="1">The sequence shown here is derived from an EMBL/GenBank/DDBJ whole genome shotgun (WGS) entry which is preliminary data.</text>
</comment>
<dbReference type="PANTHER" id="PTHR33116:SF86">
    <property type="entry name" value="REVERSE TRANSCRIPTASE DOMAIN-CONTAINING PROTEIN"/>
    <property type="match status" value="1"/>
</dbReference>
<accession>A0AAW2XDP5</accession>
<organism evidence="1">
    <name type="scientific">Sesamum latifolium</name>
    <dbReference type="NCBI Taxonomy" id="2727402"/>
    <lineage>
        <taxon>Eukaryota</taxon>
        <taxon>Viridiplantae</taxon>
        <taxon>Streptophyta</taxon>
        <taxon>Embryophyta</taxon>
        <taxon>Tracheophyta</taxon>
        <taxon>Spermatophyta</taxon>
        <taxon>Magnoliopsida</taxon>
        <taxon>eudicotyledons</taxon>
        <taxon>Gunneridae</taxon>
        <taxon>Pentapetalae</taxon>
        <taxon>asterids</taxon>
        <taxon>lamiids</taxon>
        <taxon>Lamiales</taxon>
        <taxon>Pedaliaceae</taxon>
        <taxon>Sesamum</taxon>
    </lineage>
</organism>
<dbReference type="PANTHER" id="PTHR33116">
    <property type="entry name" value="REVERSE TRANSCRIPTASE ZINC-BINDING DOMAIN-CONTAINING PROTEIN-RELATED-RELATED"/>
    <property type="match status" value="1"/>
</dbReference>
<proteinExistence type="predicted"/>
<evidence type="ECO:0008006" key="2">
    <source>
        <dbReference type="Google" id="ProtNLM"/>
    </source>
</evidence>
<protein>
    <recommendedName>
        <fullName evidence="2">Reverse transcriptase</fullName>
    </recommendedName>
</protein>
<dbReference type="AlphaFoldDB" id="A0AAW2XDP5"/>